<name>A0ABQ5YYX3_9BURK</name>
<organism evidence="2 3">
    <name type="scientific">Limnobacter litoralis</name>
    <dbReference type="NCBI Taxonomy" id="481366"/>
    <lineage>
        <taxon>Bacteria</taxon>
        <taxon>Pseudomonadati</taxon>
        <taxon>Pseudomonadota</taxon>
        <taxon>Betaproteobacteria</taxon>
        <taxon>Burkholderiales</taxon>
        <taxon>Burkholderiaceae</taxon>
        <taxon>Limnobacter</taxon>
    </lineage>
</organism>
<feature type="domain" description="UvrD-like helicase C-terminal" evidence="1">
    <location>
        <begin position="496"/>
        <end position="544"/>
    </location>
</feature>
<keyword evidence="3" id="KW-1185">Reference proteome</keyword>
<evidence type="ECO:0000313" key="2">
    <source>
        <dbReference type="EMBL" id="GLR27692.1"/>
    </source>
</evidence>
<protein>
    <submittedName>
        <fullName evidence="2">Nuclease</fullName>
    </submittedName>
</protein>
<dbReference type="EMBL" id="BSOJ01000038">
    <property type="protein sequence ID" value="GLR27692.1"/>
    <property type="molecule type" value="Genomic_DNA"/>
</dbReference>
<dbReference type="Pfam" id="PF13538">
    <property type="entry name" value="UvrD_C_2"/>
    <property type="match status" value="1"/>
</dbReference>
<dbReference type="SUPFAM" id="SSF52540">
    <property type="entry name" value="P-loop containing nucleoside triphosphate hydrolases"/>
    <property type="match status" value="1"/>
</dbReference>
<sequence length="564" mass="63659">MTAQVYPTDYRLLLQDGIARRQADVLDALSRRLPDGFRVYHGLHWSRLEHGLTVTGQLQFLVLAPHGLVILMSMKTGLIRQDASGLSKSQGSHTVHVFTELCEQRDLLTAKFHRQHHLDLPVEFCFYCPDHLLKSELGLAGLEDRVVDATARDDLPEFLVSLAQLHAHNTHAVDVEQVHRFLTNALNLVPEVGAWSATSEEYVTRLSQGLEQWVARLQFEPFRLRVKGTAGSGKSQLALRELQKASQQKLRSLYVCYNRPLASHVARQMRIDQGLGVSVFNFHALCDRVLKDAGIQVDYKQPGAFDRLVEETLAQPESKRWMFDVIVVDEGQDFDEGWLRVLQGMSHARTRWVWLEDFAQNLYAKPQVQLQGWVDLTLNVNYRNPLRIVKALDDFRALFALANKADYDVDAACPLEGLPVECFAYDDESSLLTQTAKAVTQCLKQGFAREQVVVLSLRGFEKSSVLHQTEIGPHSLSHFTGQYDAQGNQTFTKGSVLAESVYRFKGQSAQAVVVCELDFEEWSEKEYRKLFVAMTRAKLYLILVCKHGTAIKLAGASNLALHDA</sequence>
<gene>
    <name evidence="2" type="ORF">GCM10007875_27840</name>
</gene>
<dbReference type="Gene3D" id="3.40.50.300">
    <property type="entry name" value="P-loop containing nucleotide triphosphate hydrolases"/>
    <property type="match status" value="2"/>
</dbReference>
<proteinExistence type="predicted"/>
<dbReference type="InterPro" id="IPR027417">
    <property type="entry name" value="P-loop_NTPase"/>
</dbReference>
<accession>A0ABQ5YYX3</accession>
<dbReference type="Proteomes" id="UP001156664">
    <property type="component" value="Unassembled WGS sequence"/>
</dbReference>
<dbReference type="RefSeq" id="WP_284282551.1">
    <property type="nucleotide sequence ID" value="NZ_BSOJ01000038.1"/>
</dbReference>
<dbReference type="InterPro" id="IPR027785">
    <property type="entry name" value="UvrD-like_helicase_C"/>
</dbReference>
<evidence type="ECO:0000259" key="1">
    <source>
        <dbReference type="Pfam" id="PF13538"/>
    </source>
</evidence>
<comment type="caution">
    <text evidence="2">The sequence shown here is derived from an EMBL/GenBank/DDBJ whole genome shotgun (WGS) entry which is preliminary data.</text>
</comment>
<evidence type="ECO:0000313" key="3">
    <source>
        <dbReference type="Proteomes" id="UP001156664"/>
    </source>
</evidence>
<reference evidence="3" key="1">
    <citation type="journal article" date="2019" name="Int. J. Syst. Evol. Microbiol.">
        <title>The Global Catalogue of Microorganisms (GCM) 10K type strain sequencing project: providing services to taxonomists for standard genome sequencing and annotation.</title>
        <authorList>
            <consortium name="The Broad Institute Genomics Platform"/>
            <consortium name="The Broad Institute Genome Sequencing Center for Infectious Disease"/>
            <person name="Wu L."/>
            <person name="Ma J."/>
        </authorList>
    </citation>
    <scope>NUCLEOTIDE SEQUENCE [LARGE SCALE GENOMIC DNA]</scope>
    <source>
        <strain evidence="3">NBRC 105857</strain>
    </source>
</reference>